<sequence length="151" mass="15161">MSAPSTAQFEARPNFGKMFVNMLCIYGECTNVSEADNGFSKKPEFFSSGCSITSRGVASALLGSVAATKVGAIGTGVVTGAAVASITGVGTGAGVASAICGAANLASGILTGPVGWIILGTSEEPLPGVYTFDCWKQVLTAWKTGSDRPSV</sequence>
<accession>A0A8S2FPT2</accession>
<reference evidence="1" key="1">
    <citation type="submission" date="2021-02" db="EMBL/GenBank/DDBJ databases">
        <authorList>
            <person name="Nowell W R."/>
        </authorList>
    </citation>
    <scope>NUCLEOTIDE SEQUENCE</scope>
</reference>
<organism evidence="1 3">
    <name type="scientific">Didymodactylos carnosus</name>
    <dbReference type="NCBI Taxonomy" id="1234261"/>
    <lineage>
        <taxon>Eukaryota</taxon>
        <taxon>Metazoa</taxon>
        <taxon>Spiralia</taxon>
        <taxon>Gnathifera</taxon>
        <taxon>Rotifera</taxon>
        <taxon>Eurotatoria</taxon>
        <taxon>Bdelloidea</taxon>
        <taxon>Philodinida</taxon>
        <taxon>Philodinidae</taxon>
        <taxon>Didymodactylos</taxon>
    </lineage>
</organism>
<name>A0A8S2FPT2_9BILA</name>
<dbReference type="Proteomes" id="UP000677228">
    <property type="component" value="Unassembled WGS sequence"/>
</dbReference>
<dbReference type="EMBL" id="CAJNOK010037179">
    <property type="protein sequence ID" value="CAF1528664.1"/>
    <property type="molecule type" value="Genomic_DNA"/>
</dbReference>
<proteinExistence type="predicted"/>
<evidence type="ECO:0000313" key="1">
    <source>
        <dbReference type="EMBL" id="CAF1528664.1"/>
    </source>
</evidence>
<feature type="non-terminal residue" evidence="1">
    <location>
        <position position="1"/>
    </location>
</feature>
<comment type="caution">
    <text evidence="1">The sequence shown here is derived from an EMBL/GenBank/DDBJ whole genome shotgun (WGS) entry which is preliminary data.</text>
</comment>
<dbReference type="AlphaFoldDB" id="A0A8S2FPT2"/>
<gene>
    <name evidence="1" type="ORF">OVA965_LOCUS38138</name>
    <name evidence="2" type="ORF">TMI583_LOCUS39291</name>
</gene>
<dbReference type="EMBL" id="CAJOBA010059383">
    <property type="protein sequence ID" value="CAF4315367.1"/>
    <property type="molecule type" value="Genomic_DNA"/>
</dbReference>
<protein>
    <submittedName>
        <fullName evidence="1">Uncharacterized protein</fullName>
    </submittedName>
</protein>
<evidence type="ECO:0000313" key="2">
    <source>
        <dbReference type="EMBL" id="CAF4315367.1"/>
    </source>
</evidence>
<evidence type="ECO:0000313" key="3">
    <source>
        <dbReference type="Proteomes" id="UP000677228"/>
    </source>
</evidence>
<dbReference type="Proteomes" id="UP000682733">
    <property type="component" value="Unassembled WGS sequence"/>
</dbReference>